<reference evidence="2" key="1">
    <citation type="submission" date="2016-08" db="EMBL/GenBank/DDBJ databases">
        <authorList>
            <person name="Varghese N."/>
            <person name="Submissions Spin"/>
        </authorList>
    </citation>
    <scope>NUCLEOTIDE SEQUENCE [LARGE SCALE GENOMIC DNA]</scope>
    <source>
        <strain evidence="2">HAMBI 2975</strain>
    </source>
</reference>
<dbReference type="EMBL" id="FMAG01000006">
    <property type="protein sequence ID" value="SCB40384.1"/>
    <property type="molecule type" value="Genomic_DNA"/>
</dbReference>
<sequence length="53" mass="5898">MDGQGIYITLNRRPDSVIAIREKARAAPKRKNPFAKALELFASHFPVDVMVSA</sequence>
<dbReference type="AlphaFoldDB" id="A0A1C3WKX8"/>
<proteinExistence type="predicted"/>
<organism evidence="1 2">
    <name type="scientific">Rhizobium multihospitium</name>
    <dbReference type="NCBI Taxonomy" id="410764"/>
    <lineage>
        <taxon>Bacteria</taxon>
        <taxon>Pseudomonadati</taxon>
        <taxon>Pseudomonadota</taxon>
        <taxon>Alphaproteobacteria</taxon>
        <taxon>Hyphomicrobiales</taxon>
        <taxon>Rhizobiaceae</taxon>
        <taxon>Rhizobium/Agrobacterium group</taxon>
        <taxon>Rhizobium</taxon>
    </lineage>
</organism>
<protein>
    <submittedName>
        <fullName evidence="1">Uncharacterized protein</fullName>
    </submittedName>
</protein>
<gene>
    <name evidence="1" type="ORF">GA0061103_5622</name>
</gene>
<name>A0A1C3WKX8_9HYPH</name>
<keyword evidence="2" id="KW-1185">Reference proteome</keyword>
<evidence type="ECO:0000313" key="1">
    <source>
        <dbReference type="EMBL" id="SCB40384.1"/>
    </source>
</evidence>
<accession>A0A1C3WKX8</accession>
<dbReference type="Proteomes" id="UP000199101">
    <property type="component" value="Unassembled WGS sequence"/>
</dbReference>
<evidence type="ECO:0000313" key="2">
    <source>
        <dbReference type="Proteomes" id="UP000199101"/>
    </source>
</evidence>
<dbReference type="STRING" id="410764.GA0061103_5622"/>